<sequence>MKIFKLTWLFIFATVTVAAAQSGEIYRLTFSDPTNFDIMNSLSHKQPKTILISNTTNRWDYTVFWNGFVGGETQDQIDTETKTSRHESYDPEYLFRDPQMLKAISGTERKSLRKRTLKPTTAKKIVLKGTNYRTIASIKHVKGFCVSTTEPIFTSDGRYAFIDVAIYFGGHYQIDGAWYGDFGSVTIVYAKQPNGKWKKFKKFDHLIL</sequence>
<evidence type="ECO:0000313" key="2">
    <source>
        <dbReference type="EMBL" id="GGH22166.1"/>
    </source>
</evidence>
<name>A0ABQ1YDK3_9BACT</name>
<feature type="signal peptide" evidence="1">
    <location>
        <begin position="1"/>
        <end position="20"/>
    </location>
</feature>
<evidence type="ECO:0000256" key="1">
    <source>
        <dbReference type="SAM" id="SignalP"/>
    </source>
</evidence>
<dbReference type="Proteomes" id="UP000600214">
    <property type="component" value="Unassembled WGS sequence"/>
</dbReference>
<reference evidence="3" key="1">
    <citation type="journal article" date="2019" name="Int. J. Syst. Evol. Microbiol.">
        <title>The Global Catalogue of Microorganisms (GCM) 10K type strain sequencing project: providing services to taxonomists for standard genome sequencing and annotation.</title>
        <authorList>
            <consortium name="The Broad Institute Genomics Platform"/>
            <consortium name="The Broad Institute Genome Sequencing Center for Infectious Disease"/>
            <person name="Wu L."/>
            <person name="Ma J."/>
        </authorList>
    </citation>
    <scope>NUCLEOTIDE SEQUENCE [LARGE SCALE GENOMIC DNA]</scope>
    <source>
        <strain evidence="3">CGMCC 1.15288</strain>
    </source>
</reference>
<dbReference type="EMBL" id="BMIA01000001">
    <property type="protein sequence ID" value="GGH22166.1"/>
    <property type="molecule type" value="Genomic_DNA"/>
</dbReference>
<feature type="chain" id="PRO_5046573160" evidence="1">
    <location>
        <begin position="21"/>
        <end position="208"/>
    </location>
</feature>
<dbReference type="RefSeq" id="WP_188928113.1">
    <property type="nucleotide sequence ID" value="NZ_BMIA01000001.1"/>
</dbReference>
<comment type="caution">
    <text evidence="2">The sequence shown here is derived from an EMBL/GenBank/DDBJ whole genome shotgun (WGS) entry which is preliminary data.</text>
</comment>
<proteinExistence type="predicted"/>
<gene>
    <name evidence="2" type="ORF">GCM10007423_03810</name>
</gene>
<protein>
    <submittedName>
        <fullName evidence="2">Uncharacterized protein</fullName>
    </submittedName>
</protein>
<evidence type="ECO:0000313" key="3">
    <source>
        <dbReference type="Proteomes" id="UP000600214"/>
    </source>
</evidence>
<accession>A0ABQ1YDK3</accession>
<organism evidence="2 3">
    <name type="scientific">Dyadobacter endophyticus</name>
    <dbReference type="NCBI Taxonomy" id="1749036"/>
    <lineage>
        <taxon>Bacteria</taxon>
        <taxon>Pseudomonadati</taxon>
        <taxon>Bacteroidota</taxon>
        <taxon>Cytophagia</taxon>
        <taxon>Cytophagales</taxon>
        <taxon>Spirosomataceae</taxon>
        <taxon>Dyadobacter</taxon>
    </lineage>
</organism>
<keyword evidence="1" id="KW-0732">Signal</keyword>
<keyword evidence="3" id="KW-1185">Reference proteome</keyword>